<evidence type="ECO:0000256" key="1">
    <source>
        <dbReference type="SAM" id="MobiDB-lite"/>
    </source>
</evidence>
<feature type="region of interest" description="Disordered" evidence="1">
    <location>
        <begin position="49"/>
        <end position="92"/>
    </location>
</feature>
<dbReference type="Proteomes" id="UP000625711">
    <property type="component" value="Unassembled WGS sequence"/>
</dbReference>
<dbReference type="EMBL" id="JAACXV010000117">
    <property type="protein sequence ID" value="KAF7283318.1"/>
    <property type="molecule type" value="Genomic_DNA"/>
</dbReference>
<sequence length="132" mass="14572">MRRSKDIPTLFIEFRNLDIDNIEEAPKKASTASDISAPKHPVAIILIKKSNGSNSPTPLRKPTHPRAAVLPPPPPPTRDSISFAPMAFSPGAPRQKRTLRELAVELGFSVDKTLAKFYIAVRRPYTSNSTKN</sequence>
<evidence type="ECO:0000313" key="3">
    <source>
        <dbReference type="Proteomes" id="UP000625711"/>
    </source>
</evidence>
<name>A0A834MH40_RHYFE</name>
<evidence type="ECO:0000313" key="2">
    <source>
        <dbReference type="EMBL" id="KAF7283318.1"/>
    </source>
</evidence>
<protein>
    <submittedName>
        <fullName evidence="2">Uncharacterized protein</fullName>
    </submittedName>
</protein>
<comment type="caution">
    <text evidence="2">The sequence shown here is derived from an EMBL/GenBank/DDBJ whole genome shotgun (WGS) entry which is preliminary data.</text>
</comment>
<gene>
    <name evidence="2" type="ORF">GWI33_000949</name>
</gene>
<accession>A0A834MH40</accession>
<dbReference type="AlphaFoldDB" id="A0A834MH40"/>
<proteinExistence type="predicted"/>
<keyword evidence="3" id="KW-1185">Reference proteome</keyword>
<organism evidence="2 3">
    <name type="scientific">Rhynchophorus ferrugineus</name>
    <name type="common">Red palm weevil</name>
    <name type="synonym">Curculio ferrugineus</name>
    <dbReference type="NCBI Taxonomy" id="354439"/>
    <lineage>
        <taxon>Eukaryota</taxon>
        <taxon>Metazoa</taxon>
        <taxon>Ecdysozoa</taxon>
        <taxon>Arthropoda</taxon>
        <taxon>Hexapoda</taxon>
        <taxon>Insecta</taxon>
        <taxon>Pterygota</taxon>
        <taxon>Neoptera</taxon>
        <taxon>Endopterygota</taxon>
        <taxon>Coleoptera</taxon>
        <taxon>Polyphaga</taxon>
        <taxon>Cucujiformia</taxon>
        <taxon>Curculionidae</taxon>
        <taxon>Dryophthorinae</taxon>
        <taxon>Rhynchophorus</taxon>
    </lineage>
</organism>
<reference evidence="2" key="1">
    <citation type="submission" date="2020-08" db="EMBL/GenBank/DDBJ databases">
        <title>Genome sequencing and assembly of the red palm weevil Rhynchophorus ferrugineus.</title>
        <authorList>
            <person name="Dias G.B."/>
            <person name="Bergman C.M."/>
            <person name="Manee M."/>
        </authorList>
    </citation>
    <scope>NUCLEOTIDE SEQUENCE</scope>
    <source>
        <strain evidence="2">AA-2017</strain>
        <tissue evidence="2">Whole larva</tissue>
    </source>
</reference>